<comment type="caution">
    <text evidence="2">The sequence shown here is derived from an EMBL/GenBank/DDBJ whole genome shotgun (WGS) entry which is preliminary data.</text>
</comment>
<evidence type="ECO:0000313" key="3">
    <source>
        <dbReference type="Proteomes" id="UP000245370"/>
    </source>
</evidence>
<sequence length="184" mass="20903">MTNMKNLFLATLSVLFLSLSAGAQEAEPLNLKNVLIVGQQDDLSDRYTLEVGLLQLFTDYNVKSKASLNVIKQRGTDEILLNDSIHQQLKSEGIDTYLLVSIRGYNKRFKPSENANPIVEEINAGHLYPLYRESASTVTFSFTFYRDMQPVHYELIKTGTIGSKDAVMKKLLKKVAKRLEKEWL</sequence>
<evidence type="ECO:0008006" key="4">
    <source>
        <dbReference type="Google" id="ProtNLM"/>
    </source>
</evidence>
<feature type="signal peptide" evidence="1">
    <location>
        <begin position="1"/>
        <end position="23"/>
    </location>
</feature>
<accession>A0A2U2XAZ2</accession>
<name>A0A2U2XAZ2_9FLAO</name>
<dbReference type="Proteomes" id="UP000245370">
    <property type="component" value="Unassembled WGS sequence"/>
</dbReference>
<evidence type="ECO:0000313" key="2">
    <source>
        <dbReference type="EMBL" id="PWH84958.1"/>
    </source>
</evidence>
<organism evidence="2 3">
    <name type="scientific">Brumimicrobium oceani</name>
    <dbReference type="NCBI Taxonomy" id="2100725"/>
    <lineage>
        <taxon>Bacteria</taxon>
        <taxon>Pseudomonadati</taxon>
        <taxon>Bacteroidota</taxon>
        <taxon>Flavobacteriia</taxon>
        <taxon>Flavobacteriales</taxon>
        <taxon>Crocinitomicaceae</taxon>
        <taxon>Brumimicrobium</taxon>
    </lineage>
</organism>
<reference evidence="2 3" key="2">
    <citation type="submission" date="2018-05" db="EMBL/GenBank/DDBJ databases">
        <authorList>
            <person name="Lanie J.A."/>
            <person name="Ng W.-L."/>
            <person name="Kazmierczak K.M."/>
            <person name="Andrzejewski T.M."/>
            <person name="Davidsen T.M."/>
            <person name="Wayne K.J."/>
            <person name="Tettelin H."/>
            <person name="Glass J.I."/>
            <person name="Rusch D."/>
            <person name="Podicherti R."/>
            <person name="Tsui H.-C.T."/>
            <person name="Winkler M.E."/>
        </authorList>
    </citation>
    <scope>NUCLEOTIDE SEQUENCE [LARGE SCALE GENOMIC DNA]</scope>
    <source>
        <strain evidence="2 3">C305</strain>
    </source>
</reference>
<protein>
    <recommendedName>
        <fullName evidence="4">DUF4136 domain-containing protein</fullName>
    </recommendedName>
</protein>
<dbReference type="EMBL" id="QFRJ01000009">
    <property type="protein sequence ID" value="PWH84958.1"/>
    <property type="molecule type" value="Genomic_DNA"/>
</dbReference>
<keyword evidence="1" id="KW-0732">Signal</keyword>
<feature type="chain" id="PRO_5015501132" description="DUF4136 domain-containing protein" evidence="1">
    <location>
        <begin position="24"/>
        <end position="184"/>
    </location>
</feature>
<dbReference type="AlphaFoldDB" id="A0A2U2XAZ2"/>
<gene>
    <name evidence="2" type="ORF">DIT68_11330</name>
</gene>
<reference evidence="2 3" key="1">
    <citation type="submission" date="2018-05" db="EMBL/GenBank/DDBJ databases">
        <title>Brumimicrobium oceani sp. nov., isolated from coastal sediment.</title>
        <authorList>
            <person name="Kou Y."/>
        </authorList>
    </citation>
    <scope>NUCLEOTIDE SEQUENCE [LARGE SCALE GENOMIC DNA]</scope>
    <source>
        <strain evidence="2 3">C305</strain>
    </source>
</reference>
<proteinExistence type="predicted"/>
<keyword evidence="3" id="KW-1185">Reference proteome</keyword>
<evidence type="ECO:0000256" key="1">
    <source>
        <dbReference type="SAM" id="SignalP"/>
    </source>
</evidence>